<comment type="caution">
    <text evidence="3">The sequence shown here is derived from an EMBL/GenBank/DDBJ whole genome shotgun (WGS) entry which is preliminary data.</text>
</comment>
<reference evidence="3 4" key="1">
    <citation type="submission" date="2015-09" db="EMBL/GenBank/DDBJ databases">
        <title>Host preference determinants of Valsa canker pathogens revealed by comparative genomics.</title>
        <authorList>
            <person name="Yin Z."/>
            <person name="Huang L."/>
        </authorList>
    </citation>
    <scope>NUCLEOTIDE SEQUENCE [LARGE SCALE GENOMIC DNA]</scope>
    <source>
        <strain evidence="3 4">SXYLt</strain>
    </source>
</reference>
<accession>A0A423X7F4</accession>
<dbReference type="Proteomes" id="UP000285146">
    <property type="component" value="Unassembled WGS sequence"/>
</dbReference>
<evidence type="ECO:0000256" key="1">
    <source>
        <dbReference type="SAM" id="Coils"/>
    </source>
</evidence>
<feature type="compositionally biased region" description="Low complexity" evidence="2">
    <location>
        <begin position="1"/>
        <end position="33"/>
    </location>
</feature>
<feature type="region of interest" description="Disordered" evidence="2">
    <location>
        <begin position="1"/>
        <end position="79"/>
    </location>
</feature>
<dbReference type="STRING" id="1230097.A0A423X7F4"/>
<evidence type="ECO:0000313" key="4">
    <source>
        <dbReference type="Proteomes" id="UP000285146"/>
    </source>
</evidence>
<feature type="coiled-coil region" evidence="1">
    <location>
        <begin position="183"/>
        <end position="259"/>
    </location>
</feature>
<feature type="compositionally biased region" description="Basic and acidic residues" evidence="2">
    <location>
        <begin position="424"/>
        <end position="436"/>
    </location>
</feature>
<proteinExistence type="predicted"/>
<feature type="compositionally biased region" description="Basic and acidic residues" evidence="2">
    <location>
        <begin position="649"/>
        <end position="668"/>
    </location>
</feature>
<dbReference type="PANTHER" id="PTHR42041">
    <property type="entry name" value="DNA ENDONUCLEASE ACTIVATOR CTP1 C-TERMINAL DOMAIN-CONTAINING PROTEIN"/>
    <property type="match status" value="1"/>
</dbReference>
<feature type="coiled-coil region" evidence="1">
    <location>
        <begin position="102"/>
        <end position="136"/>
    </location>
</feature>
<dbReference type="InParanoid" id="A0A423X7F4"/>
<keyword evidence="1" id="KW-0175">Coiled coil</keyword>
<dbReference type="PANTHER" id="PTHR42041:SF1">
    <property type="entry name" value="DNA ENDONUCLEASE ACTIVATOR CTP1 C-TERMINAL DOMAIN-CONTAINING PROTEIN"/>
    <property type="match status" value="1"/>
</dbReference>
<organism evidence="3 4">
    <name type="scientific">Cytospora leucostoma</name>
    <dbReference type="NCBI Taxonomy" id="1230097"/>
    <lineage>
        <taxon>Eukaryota</taxon>
        <taxon>Fungi</taxon>
        <taxon>Dikarya</taxon>
        <taxon>Ascomycota</taxon>
        <taxon>Pezizomycotina</taxon>
        <taxon>Sordariomycetes</taxon>
        <taxon>Sordariomycetidae</taxon>
        <taxon>Diaporthales</taxon>
        <taxon>Cytosporaceae</taxon>
        <taxon>Cytospora</taxon>
    </lineage>
</organism>
<dbReference type="AlphaFoldDB" id="A0A423X7F4"/>
<evidence type="ECO:0000256" key="2">
    <source>
        <dbReference type="SAM" id="MobiDB-lite"/>
    </source>
</evidence>
<protein>
    <submittedName>
        <fullName evidence="3">Uncharacterized protein</fullName>
    </submittedName>
</protein>
<feature type="region of interest" description="Disordered" evidence="2">
    <location>
        <begin position="543"/>
        <end position="574"/>
    </location>
</feature>
<dbReference type="EMBL" id="LKEB01000024">
    <property type="protein sequence ID" value="ROW11968.1"/>
    <property type="molecule type" value="Genomic_DNA"/>
</dbReference>
<gene>
    <name evidence="3" type="ORF">VPNG_05227</name>
</gene>
<dbReference type="OrthoDB" id="4495335at2759"/>
<keyword evidence="4" id="KW-1185">Reference proteome</keyword>
<feature type="region of interest" description="Disordered" evidence="2">
    <location>
        <begin position="422"/>
        <end position="467"/>
    </location>
</feature>
<evidence type="ECO:0000313" key="3">
    <source>
        <dbReference type="EMBL" id="ROW11968.1"/>
    </source>
</evidence>
<sequence length="668" mass="74176">MRPTTPSPTKRPSTASAASSATPSATPSATASAENMAPLDPVSSDRLNAQPGTVHRHSIHELASPTRSTHSRDSSVSDKINQFNTLAAQGKSLERKTADAALKRAMLGREEAEAEMHKYKDEARALKRQVEEGRDRERRVGERLETVMEQYGRAKETHAHTQALWEKEIRRTRKETFKSQSVILKLQEELKTARATHKSTQETLEREKELSLSREQEAFQARYSLVGLQEQLDKNRSELEQALEKIKTVEQERDAFKSLAKTEEDVAKIAAEGKLPLPSGGWGDEDDEFASPRKANSSRAVSLSLCDIRSSAASEAEIDELTRMWQWEKQRADRAADQVEYLEAECQLRACSCMKKRPRSSMVGMLSPKRQKRELDPLADPSDRMILTKKTNKIQPNGRAERRATIFLPELGTFRTVSMEEAEALERAKEQEKDEGGDSPMKDAPAPVGSKEVPERYTRTPSVDPPSFALLGQDRASLVSLLNAPQLQAQNAAVNAPAVPTTPGSIAVQAENTTASSNARPNVHQQASRIPLGRHDPNIERRQETSPLKTSFDSRPHTAASFYTKTTSVPLREETAEPSMAKKLLALQKTPTRSHTAPELEMPTWDATNPALTPTMTREEALAKIRERRGRTKSGNAGTVTPHKGLMRGRGDRRDMSAPVERRGRIGS</sequence>
<feature type="region of interest" description="Disordered" evidence="2">
    <location>
        <begin position="626"/>
        <end position="668"/>
    </location>
</feature>
<name>A0A423X7F4_9PEZI</name>